<comment type="similarity">
    <text evidence="13">Belongs to the helicase family. AddA subfamily.</text>
</comment>
<dbReference type="InterPro" id="IPR038726">
    <property type="entry name" value="PDDEXK_AddAB-type"/>
</dbReference>
<dbReference type="Gene3D" id="3.40.50.300">
    <property type="entry name" value="P-loop containing nucleotide triphosphate hydrolases"/>
    <property type="match status" value="4"/>
</dbReference>
<keyword evidence="3 13" id="KW-0227">DNA damage</keyword>
<keyword evidence="18" id="KW-1185">Reference proteome</keyword>
<dbReference type="Gene3D" id="3.90.320.10">
    <property type="match status" value="1"/>
</dbReference>
<keyword evidence="2 13" id="KW-0547">Nucleotide-binding</keyword>
<dbReference type="GO" id="GO:0008408">
    <property type="term" value="F:3'-5' exonuclease activity"/>
    <property type="evidence" value="ECO:0007669"/>
    <property type="project" value="UniProtKB-UniRule"/>
</dbReference>
<evidence type="ECO:0000256" key="4">
    <source>
        <dbReference type="ARBA" id="ARBA00022801"/>
    </source>
</evidence>
<dbReference type="EC" id="3.1.-.-" evidence="13"/>
<comment type="cofactor">
    <cofactor evidence="13">
        <name>Mg(2+)</name>
        <dbReference type="ChEBI" id="CHEBI:18420"/>
    </cofactor>
</comment>
<name>A0A0R2CDU7_9LACO</name>
<accession>A0A0R2CDU7</accession>
<dbReference type="OrthoDB" id="9810135at2"/>
<evidence type="ECO:0000313" key="18">
    <source>
        <dbReference type="Proteomes" id="UP000051131"/>
    </source>
</evidence>
<keyword evidence="5 13" id="KW-0347">Helicase</keyword>
<dbReference type="InterPro" id="IPR014152">
    <property type="entry name" value="AddA"/>
</dbReference>
<dbReference type="HAMAP" id="MF_01451">
    <property type="entry name" value="AddA"/>
    <property type="match status" value="1"/>
</dbReference>
<keyword evidence="7 13" id="KW-0067">ATP-binding</keyword>
<dbReference type="PATRIC" id="fig|1423729.3.peg.1784"/>
<comment type="caution">
    <text evidence="17">The sequence shown here is derived from an EMBL/GenBank/DDBJ whole genome shotgun (WGS) entry which is preliminary data.</text>
</comment>
<evidence type="ECO:0000256" key="6">
    <source>
        <dbReference type="ARBA" id="ARBA00022839"/>
    </source>
</evidence>
<comment type="catalytic activity">
    <reaction evidence="11 13">
        <text>Couples ATP hydrolysis with the unwinding of duplex DNA by translocating in the 3'-5' direction.</text>
        <dbReference type="EC" id="5.6.2.4"/>
    </reaction>
</comment>
<dbReference type="PANTHER" id="PTHR11070">
    <property type="entry name" value="UVRD / RECB / PCRA DNA HELICASE FAMILY MEMBER"/>
    <property type="match status" value="1"/>
</dbReference>
<evidence type="ECO:0000256" key="12">
    <source>
        <dbReference type="ARBA" id="ARBA00048988"/>
    </source>
</evidence>
<gene>
    <name evidence="13" type="primary">addA</name>
    <name evidence="17" type="ORF">FC80_GL001757</name>
</gene>
<dbReference type="GO" id="GO:0043138">
    <property type="term" value="F:3'-5' DNA helicase activity"/>
    <property type="evidence" value="ECO:0007669"/>
    <property type="project" value="UniProtKB-UniRule"/>
</dbReference>
<keyword evidence="9 13" id="KW-0234">DNA repair</keyword>
<dbReference type="GO" id="GO:0016887">
    <property type="term" value="F:ATP hydrolysis activity"/>
    <property type="evidence" value="ECO:0007669"/>
    <property type="project" value="RHEA"/>
</dbReference>
<evidence type="ECO:0000256" key="10">
    <source>
        <dbReference type="ARBA" id="ARBA00023235"/>
    </source>
</evidence>
<keyword evidence="8 13" id="KW-0238">DNA-binding</keyword>
<dbReference type="PROSITE" id="PS51198">
    <property type="entry name" value="UVRD_HELICASE_ATP_BIND"/>
    <property type="match status" value="1"/>
</dbReference>
<dbReference type="InterPro" id="IPR014016">
    <property type="entry name" value="UvrD-like_ATP-bd"/>
</dbReference>
<dbReference type="EC" id="5.6.2.4" evidence="13"/>
<dbReference type="Pfam" id="PF12705">
    <property type="entry name" value="PDDEXK_1"/>
    <property type="match status" value="1"/>
</dbReference>
<dbReference type="Pfam" id="PF13361">
    <property type="entry name" value="UvrD_C"/>
    <property type="match status" value="1"/>
</dbReference>
<organism evidence="17 18">
    <name type="scientific">Liquorilactobacillus cacaonum DSM 21116</name>
    <dbReference type="NCBI Taxonomy" id="1423729"/>
    <lineage>
        <taxon>Bacteria</taxon>
        <taxon>Bacillati</taxon>
        <taxon>Bacillota</taxon>
        <taxon>Bacilli</taxon>
        <taxon>Lactobacillales</taxon>
        <taxon>Lactobacillaceae</taxon>
        <taxon>Liquorilactobacillus</taxon>
    </lineage>
</organism>
<evidence type="ECO:0000313" key="17">
    <source>
        <dbReference type="EMBL" id="KRM89935.1"/>
    </source>
</evidence>
<evidence type="ECO:0000256" key="14">
    <source>
        <dbReference type="PROSITE-ProRule" id="PRU00560"/>
    </source>
</evidence>
<dbReference type="Pfam" id="PF00580">
    <property type="entry name" value="UvrD-helicase"/>
    <property type="match status" value="1"/>
</dbReference>
<dbReference type="SUPFAM" id="SSF52540">
    <property type="entry name" value="P-loop containing nucleoside triphosphate hydrolases"/>
    <property type="match status" value="1"/>
</dbReference>
<dbReference type="GO" id="GO:0033202">
    <property type="term" value="C:DNA helicase complex"/>
    <property type="evidence" value="ECO:0007669"/>
    <property type="project" value="TreeGrafter"/>
</dbReference>
<comment type="function">
    <text evidence="13">The heterodimer acts as both an ATP-dependent DNA helicase and an ATP-dependent, dual-direction single-stranded exonuclease. Recognizes the chi site generating a DNA molecule suitable for the initiation of homologous recombination. The AddA nuclease domain is required for chi fragment generation; this subunit has the helicase and 3' -&gt; 5' nuclease activities.</text>
</comment>
<evidence type="ECO:0000256" key="11">
    <source>
        <dbReference type="ARBA" id="ARBA00034617"/>
    </source>
</evidence>
<dbReference type="InterPro" id="IPR027417">
    <property type="entry name" value="P-loop_NTPase"/>
</dbReference>
<dbReference type="NCBIfam" id="TIGR02785">
    <property type="entry name" value="addA_Gpos"/>
    <property type="match status" value="1"/>
</dbReference>
<comment type="subunit">
    <text evidence="13">Heterodimer of AddA and AddB/RexB.</text>
</comment>
<evidence type="ECO:0000256" key="1">
    <source>
        <dbReference type="ARBA" id="ARBA00022722"/>
    </source>
</evidence>
<dbReference type="CDD" id="cd17932">
    <property type="entry name" value="DEXQc_UvrD"/>
    <property type="match status" value="1"/>
</dbReference>
<reference evidence="17 18" key="1">
    <citation type="journal article" date="2015" name="Genome Announc.">
        <title>Expanding the biotechnology potential of lactobacilli through comparative genomics of 213 strains and associated genera.</title>
        <authorList>
            <person name="Sun Z."/>
            <person name="Harris H.M."/>
            <person name="McCann A."/>
            <person name="Guo C."/>
            <person name="Argimon S."/>
            <person name="Zhang W."/>
            <person name="Yang X."/>
            <person name="Jeffery I.B."/>
            <person name="Cooney J.C."/>
            <person name="Kagawa T.F."/>
            <person name="Liu W."/>
            <person name="Song Y."/>
            <person name="Salvetti E."/>
            <person name="Wrobel A."/>
            <person name="Rasinkangas P."/>
            <person name="Parkhill J."/>
            <person name="Rea M.C."/>
            <person name="O'Sullivan O."/>
            <person name="Ritari J."/>
            <person name="Douillard F.P."/>
            <person name="Paul Ross R."/>
            <person name="Yang R."/>
            <person name="Briner A.E."/>
            <person name="Felis G.E."/>
            <person name="de Vos W.M."/>
            <person name="Barrangou R."/>
            <person name="Klaenhammer T.R."/>
            <person name="Caufield P.W."/>
            <person name="Cui Y."/>
            <person name="Zhang H."/>
            <person name="O'Toole P.W."/>
        </authorList>
    </citation>
    <scope>NUCLEOTIDE SEQUENCE [LARGE SCALE GENOMIC DNA]</scope>
    <source>
        <strain evidence="17 18">DSM 21116</strain>
    </source>
</reference>
<proteinExistence type="inferred from homology"/>
<dbReference type="GO" id="GO:0005524">
    <property type="term" value="F:ATP binding"/>
    <property type="evidence" value="ECO:0007669"/>
    <property type="project" value="UniProtKB-UniRule"/>
</dbReference>
<dbReference type="GO" id="GO:0000724">
    <property type="term" value="P:double-strand break repair via homologous recombination"/>
    <property type="evidence" value="ECO:0007669"/>
    <property type="project" value="UniProtKB-UniRule"/>
</dbReference>
<dbReference type="RefSeq" id="WP_057829793.1">
    <property type="nucleotide sequence ID" value="NZ_AYZE01000017.1"/>
</dbReference>
<evidence type="ECO:0000256" key="5">
    <source>
        <dbReference type="ARBA" id="ARBA00022806"/>
    </source>
</evidence>
<dbReference type="AlphaFoldDB" id="A0A0R2CDU7"/>
<feature type="domain" description="UvrD-like helicase ATP-binding" evidence="15">
    <location>
        <begin position="4"/>
        <end position="475"/>
    </location>
</feature>
<feature type="domain" description="UvrD-like helicase C-terminal" evidence="16">
    <location>
        <begin position="512"/>
        <end position="806"/>
    </location>
</feature>
<evidence type="ECO:0000256" key="9">
    <source>
        <dbReference type="ARBA" id="ARBA00023204"/>
    </source>
</evidence>
<evidence type="ECO:0000256" key="7">
    <source>
        <dbReference type="ARBA" id="ARBA00022840"/>
    </source>
</evidence>
<keyword evidence="10 13" id="KW-0413">Isomerase</keyword>
<keyword evidence="1 13" id="KW-0540">Nuclease</keyword>
<dbReference type="STRING" id="1423729.FC80_GL001757"/>
<dbReference type="PROSITE" id="PS51217">
    <property type="entry name" value="UVRD_HELICASE_CTER"/>
    <property type="match status" value="1"/>
</dbReference>
<dbReference type="SUPFAM" id="SSF52980">
    <property type="entry name" value="Restriction endonuclease-like"/>
    <property type="match status" value="1"/>
</dbReference>
<dbReference type="EMBL" id="AYZE01000017">
    <property type="protein sequence ID" value="KRM89935.1"/>
    <property type="molecule type" value="Genomic_DNA"/>
</dbReference>
<dbReference type="GO" id="GO:0003690">
    <property type="term" value="F:double-stranded DNA binding"/>
    <property type="evidence" value="ECO:0007669"/>
    <property type="project" value="UniProtKB-UniRule"/>
</dbReference>
<evidence type="ECO:0000256" key="3">
    <source>
        <dbReference type="ARBA" id="ARBA00022763"/>
    </source>
</evidence>
<dbReference type="InterPro" id="IPR014017">
    <property type="entry name" value="DNA_helicase_UvrD-like_C"/>
</dbReference>
<dbReference type="InterPro" id="IPR011604">
    <property type="entry name" value="PDDEXK-like_dom_sf"/>
</dbReference>
<evidence type="ECO:0000259" key="16">
    <source>
        <dbReference type="PROSITE" id="PS51217"/>
    </source>
</evidence>
<keyword evidence="4 13" id="KW-0378">Hydrolase</keyword>
<keyword evidence="6 13" id="KW-0269">Exonuclease</keyword>
<dbReference type="InterPro" id="IPR000212">
    <property type="entry name" value="DNA_helicase_UvrD/REP"/>
</dbReference>
<dbReference type="Proteomes" id="UP000051131">
    <property type="component" value="Unassembled WGS sequence"/>
</dbReference>
<evidence type="ECO:0000256" key="13">
    <source>
        <dbReference type="HAMAP-Rule" id="MF_01451"/>
    </source>
</evidence>
<evidence type="ECO:0000259" key="15">
    <source>
        <dbReference type="PROSITE" id="PS51198"/>
    </source>
</evidence>
<feature type="binding site" evidence="14">
    <location>
        <begin position="25"/>
        <end position="32"/>
    </location>
    <ligand>
        <name>ATP</name>
        <dbReference type="ChEBI" id="CHEBI:30616"/>
    </ligand>
</feature>
<protein>
    <recommendedName>
        <fullName evidence="13">ATP-dependent helicase/nuclease subunit A</fullName>
        <ecNumber evidence="13">3.1.-.-</ecNumber>
        <ecNumber evidence="13">5.6.2.4</ecNumber>
    </recommendedName>
    <alternativeName>
        <fullName evidence="13">ATP-dependent helicase/nuclease AddA</fullName>
    </alternativeName>
    <alternativeName>
        <fullName evidence="13">DNA 3'-5' helicase AddA</fullName>
    </alternativeName>
</protein>
<comment type="catalytic activity">
    <reaction evidence="12 13">
        <text>ATP + H2O = ADP + phosphate + H(+)</text>
        <dbReference type="Rhea" id="RHEA:13065"/>
        <dbReference type="ChEBI" id="CHEBI:15377"/>
        <dbReference type="ChEBI" id="CHEBI:15378"/>
        <dbReference type="ChEBI" id="CHEBI:30616"/>
        <dbReference type="ChEBI" id="CHEBI:43474"/>
        <dbReference type="ChEBI" id="CHEBI:456216"/>
        <dbReference type="EC" id="5.6.2.4"/>
    </reaction>
</comment>
<evidence type="ECO:0000256" key="8">
    <source>
        <dbReference type="ARBA" id="ARBA00023125"/>
    </source>
</evidence>
<dbReference type="GO" id="GO:0005829">
    <property type="term" value="C:cytosol"/>
    <property type="evidence" value="ECO:0007669"/>
    <property type="project" value="TreeGrafter"/>
</dbReference>
<dbReference type="PANTHER" id="PTHR11070:SF48">
    <property type="entry name" value="ATP-DEPENDENT HELICASE_NUCLEASE SUBUNIT A"/>
    <property type="match status" value="1"/>
</dbReference>
<sequence>MARFEFTSSQKDAITSSGQNILVAASAGSGKTRVLVERVIAHVKQGVGIDTMLIVTFTEAAAKEMKERIQKALQIEISNAKGLEQQWYIKQLNLLSVANISTLHAFCLRLIEKYYYVINLDPVFRLLTDETERVLLREDVWSDLREEYYGKSDETFEKLTQNFSDDRSDDGIAKLVFRIFDFASSNADFNGWLDRMGQSYELDTDNLVESKMYSEKIKPIIAENLQQAKRDLQRALEVGMIQSFDKWEPILRQDIANIDCLKNDLEIDTWNSLRLKLINFSLEKAPRMTKLDELQKSAKDEILGLRDDVKKRFAKLTEDFFLFDEKEQYRLMKNSKQLVLKLAEVVRNFASAFAEAKKQRHVLDFNDLEHFALAILASETVEAQQVRQKLKNYFSEIMIDEYQDTNQLQETLISLLAKDSPGNTFMVGDVKQSIYGFRLADPSMFIEKYQKYGQNEEKMVGEGKRVILAENFRSVKNITAFTNLIFRQLMDHRVGELDYDEDAQLKFGAEYYPELDPTVEILIYESKESQKISENTDTEAMKEDFIPDDAAQGQILTTIFKIKQLISQKKMIYDRASAEIREMNYSDIVLLVPTRNNNLLIMDEFQKAGVPIFLNDAQNYFQTTEIQIMLAFLKIIDNPLQDIPLVSVLRSPIVGLKENALAYLRITKRTGDYYGALKFFLQNFDDTSNNNFAKEIYTKVDAFMQLLANLRDIARKNELATLIWRIYEDTGFLDYVGGMPGGSQRQANLHALYERASAYEKTSFKGLFQFVRFIDRMQKQNQDLAEAVVQKSENAVQVMTIHGSKGLEFPVVFLMNASHKFNEQSLKEDYLLDVHDGIGITYLNDERVKEETLPKILIKDVAQKKMAAEQMRLLYVALTRTEQLLYIVGTYEDRNKTIESWGKDIQNEGFVLSPTIRQQTKNFMDWIGMCISRTDYGRKILGMETKAPKEILEADVSLKIEFYDNSKFNLTELNTSDMNEEFELNGNEKNKVVQNEIKKIIDFEYPELDLTMTTAYQSVSEAKRVFTDPVESELPFLEKWGKNVVKRNANKLVNKELKLPAFYSNETEVTATQVGTATHLILQKINLEIPITMDNIKLTIDDSVKKGLISQKVAEKIEIKRIEKFFTSYIGQVFLQEPKQVKREVPFSMLMPVKELFPDVRTQISADVLIHGIVDVYLQTKEGVILLDYKTDFIIKGDTRKTNELVNRYKGQIKLYATALQSELEQKITHKYLYFLSIDELVEIF</sequence>
<evidence type="ECO:0000256" key="2">
    <source>
        <dbReference type="ARBA" id="ARBA00022741"/>
    </source>
</evidence>
<dbReference type="InterPro" id="IPR011335">
    <property type="entry name" value="Restrct_endonuc-II-like"/>
</dbReference>